<accession>A0AAE1BPS2</accession>
<evidence type="ECO:0000313" key="1">
    <source>
        <dbReference type="EMBL" id="KAK3853084.1"/>
    </source>
</evidence>
<sequence length="114" mass="12592">MSHAKLTSVAAVDDGVVLEVVVDLVLVSVTFVEVLVVTSGRWQWQELVVAGNPNPYRVGRTVVGRCWQDKSVAISTVGRRYQWWEGLGMLAGISKGEKAYIVWQELVHGGKRVL</sequence>
<keyword evidence="2" id="KW-1185">Reference proteome</keyword>
<comment type="caution">
    <text evidence="1">The sequence shown here is derived from an EMBL/GenBank/DDBJ whole genome shotgun (WGS) entry which is preliminary data.</text>
</comment>
<dbReference type="AlphaFoldDB" id="A0AAE1BPS2"/>
<reference evidence="1" key="1">
    <citation type="submission" date="2023-10" db="EMBL/GenBank/DDBJ databases">
        <title>Genome assemblies of two species of porcelain crab, Petrolisthes cinctipes and Petrolisthes manimaculis (Anomura: Porcellanidae).</title>
        <authorList>
            <person name="Angst P."/>
        </authorList>
    </citation>
    <scope>NUCLEOTIDE SEQUENCE</scope>
    <source>
        <strain evidence="1">PB745_01</strain>
        <tissue evidence="1">Gill</tissue>
    </source>
</reference>
<proteinExistence type="predicted"/>
<evidence type="ECO:0000313" key="2">
    <source>
        <dbReference type="Proteomes" id="UP001286313"/>
    </source>
</evidence>
<dbReference type="Proteomes" id="UP001286313">
    <property type="component" value="Unassembled WGS sequence"/>
</dbReference>
<protein>
    <submittedName>
        <fullName evidence="1">Uncharacterized protein</fullName>
    </submittedName>
</protein>
<gene>
    <name evidence="1" type="ORF">Pcinc_040352</name>
</gene>
<name>A0AAE1BPS2_PETCI</name>
<organism evidence="1 2">
    <name type="scientific">Petrolisthes cinctipes</name>
    <name type="common">Flat porcelain crab</name>
    <dbReference type="NCBI Taxonomy" id="88211"/>
    <lineage>
        <taxon>Eukaryota</taxon>
        <taxon>Metazoa</taxon>
        <taxon>Ecdysozoa</taxon>
        <taxon>Arthropoda</taxon>
        <taxon>Crustacea</taxon>
        <taxon>Multicrustacea</taxon>
        <taxon>Malacostraca</taxon>
        <taxon>Eumalacostraca</taxon>
        <taxon>Eucarida</taxon>
        <taxon>Decapoda</taxon>
        <taxon>Pleocyemata</taxon>
        <taxon>Anomura</taxon>
        <taxon>Galatheoidea</taxon>
        <taxon>Porcellanidae</taxon>
        <taxon>Petrolisthes</taxon>
    </lineage>
</organism>
<feature type="non-terminal residue" evidence="1">
    <location>
        <position position="1"/>
    </location>
</feature>
<dbReference type="EMBL" id="JAWQEG010007105">
    <property type="protein sequence ID" value="KAK3853084.1"/>
    <property type="molecule type" value="Genomic_DNA"/>
</dbReference>